<proteinExistence type="predicted"/>
<gene>
    <name evidence="2" type="ORF">K452DRAFT_319634</name>
</gene>
<evidence type="ECO:0000313" key="3">
    <source>
        <dbReference type="Proteomes" id="UP000799438"/>
    </source>
</evidence>
<dbReference type="OrthoDB" id="202825at2759"/>
<feature type="compositionally biased region" description="Low complexity" evidence="1">
    <location>
        <begin position="302"/>
        <end position="315"/>
    </location>
</feature>
<feature type="region of interest" description="Disordered" evidence="1">
    <location>
        <begin position="84"/>
        <end position="136"/>
    </location>
</feature>
<organism evidence="2 3">
    <name type="scientific">Aplosporella prunicola CBS 121167</name>
    <dbReference type="NCBI Taxonomy" id="1176127"/>
    <lineage>
        <taxon>Eukaryota</taxon>
        <taxon>Fungi</taxon>
        <taxon>Dikarya</taxon>
        <taxon>Ascomycota</taxon>
        <taxon>Pezizomycotina</taxon>
        <taxon>Dothideomycetes</taxon>
        <taxon>Dothideomycetes incertae sedis</taxon>
        <taxon>Botryosphaeriales</taxon>
        <taxon>Aplosporellaceae</taxon>
        <taxon>Aplosporella</taxon>
    </lineage>
</organism>
<dbReference type="AlphaFoldDB" id="A0A6A6BAZ4"/>
<evidence type="ECO:0000313" key="2">
    <source>
        <dbReference type="EMBL" id="KAF2140758.1"/>
    </source>
</evidence>
<reference evidence="2" key="1">
    <citation type="journal article" date="2020" name="Stud. Mycol.">
        <title>101 Dothideomycetes genomes: a test case for predicting lifestyles and emergence of pathogens.</title>
        <authorList>
            <person name="Haridas S."/>
            <person name="Albert R."/>
            <person name="Binder M."/>
            <person name="Bloem J."/>
            <person name="Labutti K."/>
            <person name="Salamov A."/>
            <person name="Andreopoulos B."/>
            <person name="Baker S."/>
            <person name="Barry K."/>
            <person name="Bills G."/>
            <person name="Bluhm B."/>
            <person name="Cannon C."/>
            <person name="Castanera R."/>
            <person name="Culley D."/>
            <person name="Daum C."/>
            <person name="Ezra D."/>
            <person name="Gonzalez J."/>
            <person name="Henrissat B."/>
            <person name="Kuo A."/>
            <person name="Liang C."/>
            <person name="Lipzen A."/>
            <person name="Lutzoni F."/>
            <person name="Magnuson J."/>
            <person name="Mondo S."/>
            <person name="Nolan M."/>
            <person name="Ohm R."/>
            <person name="Pangilinan J."/>
            <person name="Park H.-J."/>
            <person name="Ramirez L."/>
            <person name="Alfaro M."/>
            <person name="Sun H."/>
            <person name="Tritt A."/>
            <person name="Yoshinaga Y."/>
            <person name="Zwiers L.-H."/>
            <person name="Turgeon B."/>
            <person name="Goodwin S."/>
            <person name="Spatafora J."/>
            <person name="Crous P."/>
            <person name="Grigoriev I."/>
        </authorList>
    </citation>
    <scope>NUCLEOTIDE SEQUENCE</scope>
    <source>
        <strain evidence="2">CBS 121167</strain>
    </source>
</reference>
<feature type="compositionally biased region" description="Polar residues" evidence="1">
    <location>
        <begin position="123"/>
        <end position="136"/>
    </location>
</feature>
<feature type="region of interest" description="Disordered" evidence="1">
    <location>
        <begin position="429"/>
        <end position="454"/>
    </location>
</feature>
<protein>
    <submittedName>
        <fullName evidence="2">Uncharacterized protein</fullName>
    </submittedName>
</protein>
<dbReference type="GeneID" id="54301747"/>
<sequence>MTSHPATPSRLHFAFAIALVQSKPPDLSVTEYISRLRAQLLPGRKQHDPHTVDRHLSAARYWQKRCAGVEAARDELQARVAELERKADSLQSQNAGPSSGTKRRGDAAESSSSRQSKKPKAPKNTSSSQQPNPTEATLQDDYETFGAVGIVGSTLVQHLYKAHKLIKTGVAPDKSIDTCALSHHVVHGSSALASVLDAACKEYQQRIGEALASSKTSNKKQKAAIFGPVLARHNDILFSTFTASTRAFGSLFYSVGKLSQAGATREERGTVIYALVASFSRMLDTLMDAATTQSEQEESSSDDTTSSARSNTAKQKAARAGQAALEVPKELSQVLLVIVTSPYTTDALHRELFEGFLFVLLERVGKWLYICTFGHDRCATIAEDIRAGAAALDAPPTPPEARAMRLSLPHLVRLLERAMAIAPQLVTPSASTTAKPKPVKPARAKSVNPSSSAGTARGAGLSLAAKNRLQQTLVNATFGTAGGADADADDELMDCLRMPRARGALGRDVAAALAVVEREKEGEGGVDVGGWFTGEVWRLLGWEILGWEGDW</sequence>
<feature type="region of interest" description="Disordered" evidence="1">
    <location>
        <begin position="290"/>
        <end position="315"/>
    </location>
</feature>
<dbReference type="RefSeq" id="XP_033396471.1">
    <property type="nucleotide sequence ID" value="XM_033544251.1"/>
</dbReference>
<dbReference type="Proteomes" id="UP000799438">
    <property type="component" value="Unassembled WGS sequence"/>
</dbReference>
<keyword evidence="3" id="KW-1185">Reference proteome</keyword>
<feature type="compositionally biased region" description="Polar residues" evidence="1">
    <location>
        <begin position="89"/>
        <end position="100"/>
    </location>
</feature>
<name>A0A6A6BAZ4_9PEZI</name>
<evidence type="ECO:0000256" key="1">
    <source>
        <dbReference type="SAM" id="MobiDB-lite"/>
    </source>
</evidence>
<accession>A0A6A6BAZ4</accession>
<dbReference type="EMBL" id="ML995489">
    <property type="protein sequence ID" value="KAF2140758.1"/>
    <property type="molecule type" value="Genomic_DNA"/>
</dbReference>